<proteinExistence type="predicted"/>
<dbReference type="EMBL" id="GBRH01265556">
    <property type="protein sequence ID" value="JAD32339.1"/>
    <property type="molecule type" value="Transcribed_RNA"/>
</dbReference>
<name>A0A0A8YYV0_ARUDO</name>
<protein>
    <submittedName>
        <fullName evidence="1">Uncharacterized protein</fullName>
    </submittedName>
</protein>
<reference evidence="1" key="1">
    <citation type="submission" date="2014-09" db="EMBL/GenBank/DDBJ databases">
        <authorList>
            <person name="Magalhaes I.L.F."/>
            <person name="Oliveira U."/>
            <person name="Santos F.R."/>
            <person name="Vidigal T.H.D.A."/>
            <person name="Brescovit A.D."/>
            <person name="Santos A.J."/>
        </authorList>
    </citation>
    <scope>NUCLEOTIDE SEQUENCE</scope>
    <source>
        <tissue evidence="1">Shoot tissue taken approximately 20 cm above the soil surface</tissue>
    </source>
</reference>
<reference evidence="1" key="2">
    <citation type="journal article" date="2015" name="Data Brief">
        <title>Shoot transcriptome of the giant reed, Arundo donax.</title>
        <authorList>
            <person name="Barrero R.A."/>
            <person name="Guerrero F.D."/>
            <person name="Moolhuijzen P."/>
            <person name="Goolsby J.A."/>
            <person name="Tidwell J."/>
            <person name="Bellgard S.E."/>
            <person name="Bellgard M.I."/>
        </authorList>
    </citation>
    <scope>NUCLEOTIDE SEQUENCE</scope>
    <source>
        <tissue evidence="1">Shoot tissue taken approximately 20 cm above the soil surface</tissue>
    </source>
</reference>
<accession>A0A0A8YYV0</accession>
<organism evidence="1">
    <name type="scientific">Arundo donax</name>
    <name type="common">Giant reed</name>
    <name type="synonym">Donax arundinaceus</name>
    <dbReference type="NCBI Taxonomy" id="35708"/>
    <lineage>
        <taxon>Eukaryota</taxon>
        <taxon>Viridiplantae</taxon>
        <taxon>Streptophyta</taxon>
        <taxon>Embryophyta</taxon>
        <taxon>Tracheophyta</taxon>
        <taxon>Spermatophyta</taxon>
        <taxon>Magnoliopsida</taxon>
        <taxon>Liliopsida</taxon>
        <taxon>Poales</taxon>
        <taxon>Poaceae</taxon>
        <taxon>PACMAD clade</taxon>
        <taxon>Arundinoideae</taxon>
        <taxon>Arundineae</taxon>
        <taxon>Arundo</taxon>
    </lineage>
</organism>
<evidence type="ECO:0000313" key="1">
    <source>
        <dbReference type="EMBL" id="JAD32339.1"/>
    </source>
</evidence>
<dbReference type="AlphaFoldDB" id="A0A0A8YYV0"/>
<sequence>MTCGGHYTFVLEGTAIQAYISKQINLRSYLKDSGLLNI</sequence>